<accession>S9VVQ6</accession>
<evidence type="ECO:0000313" key="7">
    <source>
        <dbReference type="Proteomes" id="UP000015464"/>
    </source>
</evidence>
<feature type="site" description="Lowers pKa of active site Tyr" evidence="4">
    <location>
        <position position="84"/>
    </location>
</feature>
<dbReference type="FunFam" id="3.20.20.100:FF:000002">
    <property type="entry name" value="2,5-diketo-D-gluconic acid reductase A"/>
    <property type="match status" value="1"/>
</dbReference>
<name>S9VVQ6_SCHCR</name>
<dbReference type="PANTHER" id="PTHR11732">
    <property type="entry name" value="ALDO/KETO REDUCTASE"/>
    <property type="match status" value="1"/>
</dbReference>
<evidence type="ECO:0000313" key="6">
    <source>
        <dbReference type="EMBL" id="EPY50215.1"/>
    </source>
</evidence>
<keyword evidence="7" id="KW-1185">Reference proteome</keyword>
<feature type="active site" description="Proton donor" evidence="2">
    <location>
        <position position="59"/>
    </location>
</feature>
<dbReference type="GO" id="GO:0016616">
    <property type="term" value="F:oxidoreductase activity, acting on the CH-OH group of donors, NAD or NADP as acceptor"/>
    <property type="evidence" value="ECO:0007669"/>
    <property type="project" value="UniProtKB-ARBA"/>
</dbReference>
<evidence type="ECO:0000256" key="4">
    <source>
        <dbReference type="PIRSR" id="PIRSR000097-3"/>
    </source>
</evidence>
<dbReference type="OrthoDB" id="416253at2759"/>
<feature type="domain" description="NADP-dependent oxidoreductase" evidence="5">
    <location>
        <begin position="26"/>
        <end position="296"/>
    </location>
</feature>
<dbReference type="eggNOG" id="KOG1577">
    <property type="taxonomic scope" value="Eukaryota"/>
</dbReference>
<dbReference type="HOGENOM" id="CLU_023205_0_0_1"/>
<dbReference type="EMBL" id="KE546993">
    <property type="protein sequence ID" value="EPY50215.1"/>
    <property type="molecule type" value="Genomic_DNA"/>
</dbReference>
<dbReference type="Proteomes" id="UP000015464">
    <property type="component" value="Unassembled WGS sequence"/>
</dbReference>
<dbReference type="PROSITE" id="PS00062">
    <property type="entry name" value="ALDOKETO_REDUCTASE_2"/>
    <property type="match status" value="1"/>
</dbReference>
<keyword evidence="1" id="KW-0560">Oxidoreductase</keyword>
<dbReference type="PRINTS" id="PR00069">
    <property type="entry name" value="ALDKETRDTASE"/>
</dbReference>
<dbReference type="InterPro" id="IPR036812">
    <property type="entry name" value="NAD(P)_OxRdtase_dom_sf"/>
</dbReference>
<dbReference type="Pfam" id="PF00248">
    <property type="entry name" value="Aldo_ket_red"/>
    <property type="match status" value="1"/>
</dbReference>
<dbReference type="InterPro" id="IPR018170">
    <property type="entry name" value="Aldo/ket_reductase_CS"/>
</dbReference>
<dbReference type="InterPro" id="IPR023210">
    <property type="entry name" value="NADP_OxRdtase_dom"/>
</dbReference>
<evidence type="ECO:0000256" key="2">
    <source>
        <dbReference type="PIRSR" id="PIRSR000097-1"/>
    </source>
</evidence>
<dbReference type="Gene3D" id="3.20.20.100">
    <property type="entry name" value="NADP-dependent oxidoreductase domain"/>
    <property type="match status" value="1"/>
</dbReference>
<gene>
    <name evidence="6" type="ORF">SPOG_00976</name>
</gene>
<reference evidence="6 7" key="1">
    <citation type="journal article" date="2011" name="Science">
        <title>Comparative functional genomics of the fission yeasts.</title>
        <authorList>
            <person name="Rhind N."/>
            <person name="Chen Z."/>
            <person name="Yassour M."/>
            <person name="Thompson D.A."/>
            <person name="Haas B.J."/>
            <person name="Habib N."/>
            <person name="Wapinski I."/>
            <person name="Roy S."/>
            <person name="Lin M.F."/>
            <person name="Heiman D.I."/>
            <person name="Young S.K."/>
            <person name="Furuya K."/>
            <person name="Guo Y."/>
            <person name="Pidoux A."/>
            <person name="Chen H.M."/>
            <person name="Robbertse B."/>
            <person name="Goldberg J.M."/>
            <person name="Aoki K."/>
            <person name="Bayne E.H."/>
            <person name="Berlin A.M."/>
            <person name="Desjardins C.A."/>
            <person name="Dobbs E."/>
            <person name="Dukaj L."/>
            <person name="Fan L."/>
            <person name="FitzGerald M.G."/>
            <person name="French C."/>
            <person name="Gujja S."/>
            <person name="Hansen K."/>
            <person name="Keifenheim D."/>
            <person name="Levin J.Z."/>
            <person name="Mosher R.A."/>
            <person name="Mueller C.A."/>
            <person name="Pfiffner J."/>
            <person name="Priest M."/>
            <person name="Russ C."/>
            <person name="Smialowska A."/>
            <person name="Swoboda P."/>
            <person name="Sykes S.M."/>
            <person name="Vaughn M."/>
            <person name="Vengrova S."/>
            <person name="Yoder R."/>
            <person name="Zeng Q."/>
            <person name="Allshire R."/>
            <person name="Baulcombe D."/>
            <person name="Birren B.W."/>
            <person name="Brown W."/>
            <person name="Ekwall K."/>
            <person name="Kellis M."/>
            <person name="Leatherwood J."/>
            <person name="Levin H."/>
            <person name="Margalit H."/>
            <person name="Martienssen R."/>
            <person name="Nieduszynski C.A."/>
            <person name="Spatafora J.W."/>
            <person name="Friedman N."/>
            <person name="Dalgaard J.Z."/>
            <person name="Baumann P."/>
            <person name="Niki H."/>
            <person name="Regev A."/>
            <person name="Nusbaum C."/>
        </authorList>
    </citation>
    <scope>NUCLEOTIDE SEQUENCE [LARGE SCALE GENOMIC DNA]</scope>
    <source>
        <strain evidence="7">OY26 / ATCC MYA-4695 / CBS 11777 / NBRC 106824 / NRRL Y48691</strain>
    </source>
</reference>
<proteinExistence type="predicted"/>
<dbReference type="OMA" id="CHFKGIT"/>
<organism evidence="6 7">
    <name type="scientific">Schizosaccharomyces cryophilus (strain OY26 / ATCC MYA-4695 / CBS 11777 / NBRC 106824 / NRRL Y48691)</name>
    <name type="common">Fission yeast</name>
    <dbReference type="NCBI Taxonomy" id="653667"/>
    <lineage>
        <taxon>Eukaryota</taxon>
        <taxon>Fungi</taxon>
        <taxon>Dikarya</taxon>
        <taxon>Ascomycota</taxon>
        <taxon>Taphrinomycotina</taxon>
        <taxon>Schizosaccharomycetes</taxon>
        <taxon>Schizosaccharomycetales</taxon>
        <taxon>Schizosaccharomycetaceae</taxon>
        <taxon>Schizosaccharomyces</taxon>
    </lineage>
</organism>
<sequence>MSVQDYTKKAHEATFTLYNGDKIPALGLGTWQSETNQTKEAVKTALQYGYRHIDAAHIYGNENEVGDGIKESGIPRKDIWVTSKLWCNAHSPEAVSSGLENSLKELKLDYLDCYLIHWPVAFKTGAEKFPKDDKGNLIFENVTLEETWKAMEKLVESGKVRHIGISNFNDEALERILKVAKIKPSIHQMETHPFLPQTSYLDKHKKLGIHVTAYSPFGNQNALYGTDIPKLIEHQNIKEVADSKGDGVSGANVAVSWAIGRGTSVIPKSVNPQRIKSNFLYVPLSDDDMKKINSIDIRKRFNHSFPGTHVFTGLEDGDV</sequence>
<dbReference type="PIRSF" id="PIRSF000097">
    <property type="entry name" value="AKR"/>
    <property type="match status" value="1"/>
</dbReference>
<dbReference type="STRING" id="653667.S9VVQ6"/>
<feature type="binding site" evidence="3">
    <location>
        <position position="117"/>
    </location>
    <ligand>
        <name>substrate</name>
    </ligand>
</feature>
<evidence type="ECO:0000259" key="5">
    <source>
        <dbReference type="Pfam" id="PF00248"/>
    </source>
</evidence>
<evidence type="ECO:0000256" key="1">
    <source>
        <dbReference type="ARBA" id="ARBA00023002"/>
    </source>
</evidence>
<dbReference type="AlphaFoldDB" id="S9VVQ6"/>
<protein>
    <submittedName>
        <fullName evidence="6">Glucose 1-dehydrogenase</fullName>
    </submittedName>
</protein>
<dbReference type="PROSITE" id="PS00798">
    <property type="entry name" value="ALDOKETO_REDUCTASE_1"/>
    <property type="match status" value="1"/>
</dbReference>
<dbReference type="InterPro" id="IPR020471">
    <property type="entry name" value="AKR"/>
</dbReference>
<dbReference type="GeneID" id="25035307"/>
<dbReference type="RefSeq" id="XP_013024701.1">
    <property type="nucleotide sequence ID" value="XM_013169247.1"/>
</dbReference>
<evidence type="ECO:0000256" key="3">
    <source>
        <dbReference type="PIRSR" id="PIRSR000097-2"/>
    </source>
</evidence>
<dbReference type="SUPFAM" id="SSF51430">
    <property type="entry name" value="NAD(P)-linked oxidoreductase"/>
    <property type="match status" value="1"/>
</dbReference>